<dbReference type="AlphaFoldDB" id="A0A9W6R0C6"/>
<organism evidence="1 2">
    <name type="scientific">Amycolatopsis taiwanensis</name>
    <dbReference type="NCBI Taxonomy" id="342230"/>
    <lineage>
        <taxon>Bacteria</taxon>
        <taxon>Bacillati</taxon>
        <taxon>Actinomycetota</taxon>
        <taxon>Actinomycetes</taxon>
        <taxon>Pseudonocardiales</taxon>
        <taxon>Pseudonocardiaceae</taxon>
        <taxon>Amycolatopsis</taxon>
    </lineage>
</organism>
<evidence type="ECO:0000313" key="1">
    <source>
        <dbReference type="EMBL" id="GLY65215.1"/>
    </source>
</evidence>
<dbReference type="EMBL" id="BSTI01000003">
    <property type="protein sequence ID" value="GLY65215.1"/>
    <property type="molecule type" value="Genomic_DNA"/>
</dbReference>
<keyword evidence="2" id="KW-1185">Reference proteome</keyword>
<sequence>MIPGGEAARIGRMLNPPQIRRRLGESAAAAFRGDRPALEDTASWLTSVTARELLRIDYFARQFRYEGPALEKPEKWTRKVLASPQPVVAALASMHPDGHVRERAVRSLTASHEPVSDRALAVRVSDHVGVIRETAAREVLRRLTLDHADQITPLLQRIEGRGRGADVLPLYLHALVTEHGEAEVWARLRSSTDRDLRRTAFRHSFDSGLLGLQDVVALFPKERDQVVSRQFIRVIAESAAPDVVARVLLRGRSAESRALGLVKLTAAELDSADVERLLVDPSVLVRLWARRRWQEMGRDPATSYAAVARSTAKPTVRARAYAGLAETGAAIERQEILDLVHSAEPPLRKAGLSLFRDSATAEDVPLLFSLVAGDHSRVARLASEVLTHNPLLWSLSDLASLKAAEAPELRRRAWWLHRQRGGWEALVADLELLHDTNAPVDTVARHLAPPMYVQPTDAQRQRIAELLVTAPLDHNGLVYLAMAAGLPDLAVTFNARKSAPAPDSGPVPATSRRQWWRVWNRHSST</sequence>
<proteinExistence type="predicted"/>
<evidence type="ECO:0000313" key="2">
    <source>
        <dbReference type="Proteomes" id="UP001165136"/>
    </source>
</evidence>
<protein>
    <submittedName>
        <fullName evidence="1">Uncharacterized protein</fullName>
    </submittedName>
</protein>
<accession>A0A9W6R0C6</accession>
<reference evidence="1" key="1">
    <citation type="submission" date="2023-03" db="EMBL/GenBank/DDBJ databases">
        <title>Amycolatopsis taiwanensis NBRC 103393.</title>
        <authorList>
            <person name="Ichikawa N."/>
            <person name="Sato H."/>
            <person name="Tonouchi N."/>
        </authorList>
    </citation>
    <scope>NUCLEOTIDE SEQUENCE</scope>
    <source>
        <strain evidence="1">NBRC 103393</strain>
    </source>
</reference>
<gene>
    <name evidence="1" type="ORF">Atai01_18340</name>
</gene>
<comment type="caution">
    <text evidence="1">The sequence shown here is derived from an EMBL/GenBank/DDBJ whole genome shotgun (WGS) entry which is preliminary data.</text>
</comment>
<name>A0A9W6R0C6_9PSEU</name>
<dbReference type="Proteomes" id="UP001165136">
    <property type="component" value="Unassembled WGS sequence"/>
</dbReference>